<dbReference type="EMBL" id="GBXM01078590">
    <property type="protein sequence ID" value="JAH29987.1"/>
    <property type="molecule type" value="Transcribed_RNA"/>
</dbReference>
<reference evidence="1" key="2">
    <citation type="journal article" date="2015" name="Fish Shellfish Immunol.">
        <title>Early steps in the European eel (Anguilla anguilla)-Vibrio vulnificus interaction in the gills: Role of the RtxA13 toxin.</title>
        <authorList>
            <person name="Callol A."/>
            <person name="Pajuelo D."/>
            <person name="Ebbesson L."/>
            <person name="Teles M."/>
            <person name="MacKenzie S."/>
            <person name="Amaro C."/>
        </authorList>
    </citation>
    <scope>NUCLEOTIDE SEQUENCE</scope>
</reference>
<dbReference type="AlphaFoldDB" id="A0A0E9RMD8"/>
<organism evidence="1">
    <name type="scientific">Anguilla anguilla</name>
    <name type="common">European freshwater eel</name>
    <name type="synonym">Muraena anguilla</name>
    <dbReference type="NCBI Taxonomy" id="7936"/>
    <lineage>
        <taxon>Eukaryota</taxon>
        <taxon>Metazoa</taxon>
        <taxon>Chordata</taxon>
        <taxon>Craniata</taxon>
        <taxon>Vertebrata</taxon>
        <taxon>Euteleostomi</taxon>
        <taxon>Actinopterygii</taxon>
        <taxon>Neopterygii</taxon>
        <taxon>Teleostei</taxon>
        <taxon>Anguilliformes</taxon>
        <taxon>Anguillidae</taxon>
        <taxon>Anguilla</taxon>
    </lineage>
</organism>
<protein>
    <submittedName>
        <fullName evidence="1">Uncharacterized protein</fullName>
    </submittedName>
</protein>
<evidence type="ECO:0000313" key="1">
    <source>
        <dbReference type="EMBL" id="JAH29987.1"/>
    </source>
</evidence>
<accession>A0A0E9RMD8</accession>
<reference evidence="1" key="1">
    <citation type="submission" date="2014-11" db="EMBL/GenBank/DDBJ databases">
        <authorList>
            <person name="Amaro Gonzalez C."/>
        </authorList>
    </citation>
    <scope>NUCLEOTIDE SEQUENCE</scope>
</reference>
<name>A0A0E9RMD8_ANGAN</name>
<proteinExistence type="predicted"/>
<sequence>MCVQFVSCVMFISSVMQKGLVHFFYQRRIVFAFLSNISHGKFPQHE</sequence>